<dbReference type="OrthoDB" id="10514898at2759"/>
<gene>
    <name evidence="1" type="ORF">CQW23_29026</name>
</gene>
<comment type="caution">
    <text evidence="1">The sequence shown here is derived from an EMBL/GenBank/DDBJ whole genome shotgun (WGS) entry which is preliminary data.</text>
</comment>
<dbReference type="EMBL" id="MLFT02000012">
    <property type="protein sequence ID" value="PHT32689.1"/>
    <property type="molecule type" value="Genomic_DNA"/>
</dbReference>
<proteinExistence type="predicted"/>
<evidence type="ECO:0000313" key="1">
    <source>
        <dbReference type="EMBL" id="PHT32689.1"/>
    </source>
</evidence>
<dbReference type="Proteomes" id="UP000224567">
    <property type="component" value="Unassembled WGS sequence"/>
</dbReference>
<name>A0A2G2VIB1_CAPBA</name>
<evidence type="ECO:0000313" key="2">
    <source>
        <dbReference type="Proteomes" id="UP000224567"/>
    </source>
</evidence>
<dbReference type="AlphaFoldDB" id="A0A2G2VIB1"/>
<reference evidence="2" key="2">
    <citation type="journal article" date="2017" name="J. Anim. Genet.">
        <title>Multiple reference genome sequences of hot pepper reveal the massive evolution of plant disease resistance genes by retroduplication.</title>
        <authorList>
            <person name="Kim S."/>
            <person name="Park J."/>
            <person name="Yeom S.-I."/>
            <person name="Kim Y.-M."/>
            <person name="Seo E."/>
            <person name="Kim K.-T."/>
            <person name="Kim M.-S."/>
            <person name="Lee J.M."/>
            <person name="Cheong K."/>
            <person name="Shin H.-S."/>
            <person name="Kim S.-B."/>
            <person name="Han K."/>
            <person name="Lee J."/>
            <person name="Park M."/>
            <person name="Lee H.-A."/>
            <person name="Lee H.-Y."/>
            <person name="Lee Y."/>
            <person name="Oh S."/>
            <person name="Lee J.H."/>
            <person name="Choi E."/>
            <person name="Choi E."/>
            <person name="Lee S.E."/>
            <person name="Jeon J."/>
            <person name="Kim H."/>
            <person name="Choi G."/>
            <person name="Song H."/>
            <person name="Lee J."/>
            <person name="Lee S.-C."/>
            <person name="Kwon J.-K."/>
            <person name="Lee H.-Y."/>
            <person name="Koo N."/>
            <person name="Hong Y."/>
            <person name="Kim R.W."/>
            <person name="Kang W.-H."/>
            <person name="Huh J.H."/>
            <person name="Kang B.-C."/>
            <person name="Yang T.-J."/>
            <person name="Lee Y.-H."/>
            <person name="Bennetzen J.L."/>
            <person name="Choi D."/>
        </authorList>
    </citation>
    <scope>NUCLEOTIDE SEQUENCE [LARGE SCALE GENOMIC DNA]</scope>
    <source>
        <strain evidence="2">cv. PBC81</strain>
    </source>
</reference>
<organism evidence="1 2">
    <name type="scientific">Capsicum baccatum</name>
    <name type="common">Peruvian pepper</name>
    <dbReference type="NCBI Taxonomy" id="33114"/>
    <lineage>
        <taxon>Eukaryota</taxon>
        <taxon>Viridiplantae</taxon>
        <taxon>Streptophyta</taxon>
        <taxon>Embryophyta</taxon>
        <taxon>Tracheophyta</taxon>
        <taxon>Spermatophyta</taxon>
        <taxon>Magnoliopsida</taxon>
        <taxon>eudicotyledons</taxon>
        <taxon>Gunneridae</taxon>
        <taxon>Pentapetalae</taxon>
        <taxon>asterids</taxon>
        <taxon>lamiids</taxon>
        <taxon>Solanales</taxon>
        <taxon>Solanaceae</taxon>
        <taxon>Solanoideae</taxon>
        <taxon>Capsiceae</taxon>
        <taxon>Capsicum</taxon>
    </lineage>
</organism>
<keyword evidence="2" id="KW-1185">Reference proteome</keyword>
<accession>A0A2G2VIB1</accession>
<sequence>MNMEDDSMDMEYDSLDSEGVEEYCRLGSQPSHSFSNGTNFYCEQIFSNKKELKKLLDRASMRHISIANSFSRVYNHAYHKLCMSEHFSKFKDKCPEAINILKNVIGFEKWSKAHFSGNRCDVMTKNITESLNLLLTNECKYPVSYIFNSIAKKFDEKFRERHAYVDSSNNKLVPCVEKILRDNKSASNSLYVTNVNGDLDQFIVFGNGVAAVLLPRSPF</sequence>
<reference evidence="1 2" key="1">
    <citation type="journal article" date="2017" name="Genome Biol.">
        <title>New reference genome sequences of hot pepper reveal the massive evolution of plant disease-resistance genes by retroduplication.</title>
        <authorList>
            <person name="Kim S."/>
            <person name="Park J."/>
            <person name="Yeom S.I."/>
            <person name="Kim Y.M."/>
            <person name="Seo E."/>
            <person name="Kim K.T."/>
            <person name="Kim M.S."/>
            <person name="Lee J.M."/>
            <person name="Cheong K."/>
            <person name="Shin H.S."/>
            <person name="Kim S.B."/>
            <person name="Han K."/>
            <person name="Lee J."/>
            <person name="Park M."/>
            <person name="Lee H.A."/>
            <person name="Lee H.Y."/>
            <person name="Lee Y."/>
            <person name="Oh S."/>
            <person name="Lee J.H."/>
            <person name="Choi E."/>
            <person name="Choi E."/>
            <person name="Lee S.E."/>
            <person name="Jeon J."/>
            <person name="Kim H."/>
            <person name="Choi G."/>
            <person name="Song H."/>
            <person name="Lee J."/>
            <person name="Lee S.C."/>
            <person name="Kwon J.K."/>
            <person name="Lee H.Y."/>
            <person name="Koo N."/>
            <person name="Hong Y."/>
            <person name="Kim R.W."/>
            <person name="Kang W.H."/>
            <person name="Huh J.H."/>
            <person name="Kang B.C."/>
            <person name="Yang T.J."/>
            <person name="Lee Y.H."/>
            <person name="Bennetzen J.L."/>
            <person name="Choi D."/>
        </authorList>
    </citation>
    <scope>NUCLEOTIDE SEQUENCE [LARGE SCALE GENOMIC DNA]</scope>
    <source>
        <strain evidence="2">cv. PBC81</strain>
    </source>
</reference>
<protein>
    <submittedName>
        <fullName evidence="1">Uncharacterized protein</fullName>
    </submittedName>
</protein>